<dbReference type="InterPro" id="IPR047234">
    <property type="entry name" value="GRAF_fam"/>
</dbReference>
<dbReference type="InterPro" id="IPR008936">
    <property type="entry name" value="Rho_GTPase_activation_prot"/>
</dbReference>
<evidence type="ECO:0000256" key="3">
    <source>
        <dbReference type="PROSITE-ProRule" id="PRU00192"/>
    </source>
</evidence>
<dbReference type="STRING" id="947166.A0A1D1VTK5"/>
<feature type="compositionally biased region" description="Basic and acidic residues" evidence="4">
    <location>
        <begin position="694"/>
        <end position="711"/>
    </location>
</feature>
<dbReference type="SUPFAM" id="SSF48350">
    <property type="entry name" value="GTPase activation domain, GAP"/>
    <property type="match status" value="1"/>
</dbReference>
<dbReference type="InterPro" id="IPR000198">
    <property type="entry name" value="RhoGAP_dom"/>
</dbReference>
<feature type="domain" description="PH" evidence="6">
    <location>
        <begin position="283"/>
        <end position="387"/>
    </location>
</feature>
<dbReference type="SUPFAM" id="SSF50044">
    <property type="entry name" value="SH3-domain"/>
    <property type="match status" value="1"/>
</dbReference>
<dbReference type="Pfam" id="PF16746">
    <property type="entry name" value="BAR_3"/>
    <property type="match status" value="1"/>
</dbReference>
<keyword evidence="9" id="KW-1185">Reference proteome</keyword>
<dbReference type="OrthoDB" id="3183924at2759"/>
<keyword evidence="2" id="KW-0343">GTPase activation</keyword>
<sequence length="914" mass="103392">MTIRNNFLLDTYQQNIVKMVLKALEFKDCALDDPEFRHNLQQHEKELERSNRDIKQLIKECTDVITASITLSRLQKQLAGNLMDFNFETLGESKTDDELAISQSLKEFGRILRDIEEERMKIFNNAMDQFIRPLEDFRRKQIGNVKAEKKVFDKESSKFYQSQEKHLSLSAKKDEGVLREADVDLQLQKRHFIQASLRYVKAIQEVHERKKFEFVETLWSFMYSWMNFFKISYDVTKEYEPYMKDLQVRVQKTRDNFNTFCTEADALMNKIKTNENVVGEENCAPISGFLYLMEKKAFATTWTKHYCTYDKSSRLLTVLPFSHTHGKATGAPDVYTLKTCFRRSNDSIDKRFCFDIAVEGNANTMTFQSLSEEDRSRWIDAMDGKEPIYEQPWKTATKEPEFATSLNDAGFRFVTTCFDAIERRGIQEQGLYRVSGVNSKAMRLLQVSLENSEKFDLSDENEWELRTLTSAVKAYFRLLPEPLMTFRLHKPLIEAAKKDSKAERVSEIHFLVHTLPEKKERKMLELLIRHLAKVAANSNRNLMTSANLGVCFGPSLLRPREESVAALVDIKFCNVVIEILIDNWQKVFGAPPMGASRLGVGVPSKPEVGQLSRSSPSSVSGSSPQERLRNKFSTLHKREAPVDVAYKHHQPVAATEEKPKNLTFLPSTRSTEHLNNSSSVYYSVPFEEPTVNGTREHNGPVVLRDHPRSSSDGRVASVVARLSAPVPYSGFNSPFNRQPLPMAVHDGPRDGRKNSDGTVTAKPLTSWSAENGSELGNSGTRSGSTSTRGSVQSLQGKPQSAGKPERATVLPVSFTSQLSPSDGASKSAIKSIASSPLQASLHDHRNSSDPCPSKRKVRTLFQCHADAPSELSFEPDEIITSVRQSIEPGWLYGELRGKTGLIPENYVEDLPDGS</sequence>
<evidence type="ECO:0008006" key="10">
    <source>
        <dbReference type="Google" id="ProtNLM"/>
    </source>
</evidence>
<evidence type="ECO:0000256" key="1">
    <source>
        <dbReference type="ARBA" id="ARBA00022443"/>
    </source>
</evidence>
<feature type="region of interest" description="Disordered" evidence="4">
    <location>
        <begin position="606"/>
        <end position="627"/>
    </location>
</feature>
<dbReference type="SMART" id="SM00324">
    <property type="entry name" value="RhoGAP"/>
    <property type="match status" value="1"/>
</dbReference>
<dbReference type="Gene3D" id="1.10.555.10">
    <property type="entry name" value="Rho GTPase activation protein"/>
    <property type="match status" value="1"/>
</dbReference>
<dbReference type="InterPro" id="IPR001452">
    <property type="entry name" value="SH3_domain"/>
</dbReference>
<feature type="domain" description="SH3" evidence="5">
    <location>
        <begin position="852"/>
        <end position="912"/>
    </location>
</feature>
<dbReference type="PANTHER" id="PTHR12552">
    <property type="entry name" value="OLIGOPHRENIN 1"/>
    <property type="match status" value="1"/>
</dbReference>
<protein>
    <recommendedName>
        <fullName evidence="10">Rho GTPase-activating protein 26</fullName>
    </recommendedName>
</protein>
<dbReference type="CDD" id="cd07602">
    <property type="entry name" value="BAR_RhoGAP_OPHN1-like"/>
    <property type="match status" value="1"/>
</dbReference>
<dbReference type="InterPro" id="IPR011993">
    <property type="entry name" value="PH-like_dom_sf"/>
</dbReference>
<feature type="domain" description="Rho-GAP" evidence="7">
    <location>
        <begin position="404"/>
        <end position="588"/>
    </location>
</feature>
<dbReference type="PANTHER" id="PTHR12552:SF1">
    <property type="entry name" value="RHO GTPASE-ACTIVATING PROTEIN GRAF"/>
    <property type="match status" value="1"/>
</dbReference>
<reference evidence="8 9" key="1">
    <citation type="journal article" date="2016" name="Nat. Commun.">
        <title>Extremotolerant tardigrade genome and improved radiotolerance of human cultured cells by tardigrade-unique protein.</title>
        <authorList>
            <person name="Hashimoto T."/>
            <person name="Horikawa D.D."/>
            <person name="Saito Y."/>
            <person name="Kuwahara H."/>
            <person name="Kozuka-Hata H."/>
            <person name="Shin-I T."/>
            <person name="Minakuchi Y."/>
            <person name="Ohishi K."/>
            <person name="Motoyama A."/>
            <person name="Aizu T."/>
            <person name="Enomoto A."/>
            <person name="Kondo K."/>
            <person name="Tanaka S."/>
            <person name="Hara Y."/>
            <person name="Koshikawa S."/>
            <person name="Sagara H."/>
            <person name="Miura T."/>
            <person name="Yokobori S."/>
            <person name="Miyagawa K."/>
            <person name="Suzuki Y."/>
            <person name="Kubo T."/>
            <person name="Oyama M."/>
            <person name="Kohara Y."/>
            <person name="Fujiyama A."/>
            <person name="Arakawa K."/>
            <person name="Katayama T."/>
            <person name="Toyoda A."/>
            <person name="Kunieda T."/>
        </authorList>
    </citation>
    <scope>NUCLEOTIDE SEQUENCE [LARGE SCALE GENOMIC DNA]</scope>
    <source>
        <strain evidence="8 9">YOKOZUNA-1</strain>
    </source>
</reference>
<dbReference type="PROSITE" id="PS50003">
    <property type="entry name" value="PH_DOMAIN"/>
    <property type="match status" value="1"/>
</dbReference>
<evidence type="ECO:0000313" key="9">
    <source>
        <dbReference type="Proteomes" id="UP000186922"/>
    </source>
</evidence>
<dbReference type="PROSITE" id="PS50002">
    <property type="entry name" value="SH3"/>
    <property type="match status" value="1"/>
</dbReference>
<name>A0A1D1VTK5_RAMVA</name>
<evidence type="ECO:0000256" key="4">
    <source>
        <dbReference type="SAM" id="MobiDB-lite"/>
    </source>
</evidence>
<dbReference type="Pfam" id="PF14604">
    <property type="entry name" value="SH3_9"/>
    <property type="match status" value="1"/>
</dbReference>
<dbReference type="InterPro" id="IPR047225">
    <property type="entry name" value="PH_GRAF"/>
</dbReference>
<dbReference type="SUPFAM" id="SSF50729">
    <property type="entry name" value="PH domain-like"/>
    <property type="match status" value="1"/>
</dbReference>
<keyword evidence="1 3" id="KW-0728">SH3 domain</keyword>
<dbReference type="Gene3D" id="2.30.30.40">
    <property type="entry name" value="SH3 Domains"/>
    <property type="match status" value="1"/>
</dbReference>
<dbReference type="Pfam" id="PF00620">
    <property type="entry name" value="RhoGAP"/>
    <property type="match status" value="1"/>
</dbReference>
<dbReference type="GO" id="GO:0005737">
    <property type="term" value="C:cytoplasm"/>
    <property type="evidence" value="ECO:0007669"/>
    <property type="project" value="InterPro"/>
</dbReference>
<dbReference type="AlphaFoldDB" id="A0A1D1VTK5"/>
<feature type="region of interest" description="Disordered" evidence="4">
    <location>
        <begin position="728"/>
        <end position="806"/>
    </location>
</feature>
<gene>
    <name evidence="8" type="primary">RvY_12883-1</name>
    <name evidence="8" type="synonym">RvY_12883.1</name>
    <name evidence="8" type="ORF">RvY_12883</name>
</gene>
<dbReference type="PROSITE" id="PS50238">
    <property type="entry name" value="RHOGAP"/>
    <property type="match status" value="1"/>
</dbReference>
<dbReference type="GO" id="GO:0005096">
    <property type="term" value="F:GTPase activator activity"/>
    <property type="evidence" value="ECO:0007669"/>
    <property type="project" value="UniProtKB-KW"/>
</dbReference>
<dbReference type="Pfam" id="PF00169">
    <property type="entry name" value="PH"/>
    <property type="match status" value="1"/>
</dbReference>
<dbReference type="InterPro" id="IPR036028">
    <property type="entry name" value="SH3-like_dom_sf"/>
</dbReference>
<dbReference type="SMART" id="SM00326">
    <property type="entry name" value="SH3"/>
    <property type="match status" value="1"/>
</dbReference>
<organism evidence="8 9">
    <name type="scientific">Ramazzottius varieornatus</name>
    <name type="common">Water bear</name>
    <name type="synonym">Tardigrade</name>
    <dbReference type="NCBI Taxonomy" id="947166"/>
    <lineage>
        <taxon>Eukaryota</taxon>
        <taxon>Metazoa</taxon>
        <taxon>Ecdysozoa</taxon>
        <taxon>Tardigrada</taxon>
        <taxon>Eutardigrada</taxon>
        <taxon>Parachela</taxon>
        <taxon>Hypsibioidea</taxon>
        <taxon>Ramazzottiidae</taxon>
        <taxon>Ramazzottius</taxon>
    </lineage>
</organism>
<dbReference type="InterPro" id="IPR004148">
    <property type="entry name" value="BAR_dom"/>
</dbReference>
<evidence type="ECO:0000259" key="6">
    <source>
        <dbReference type="PROSITE" id="PS50003"/>
    </source>
</evidence>
<dbReference type="GO" id="GO:0007165">
    <property type="term" value="P:signal transduction"/>
    <property type="evidence" value="ECO:0007669"/>
    <property type="project" value="InterPro"/>
</dbReference>
<feature type="region of interest" description="Disordered" evidence="4">
    <location>
        <begin position="691"/>
        <end position="715"/>
    </location>
</feature>
<feature type="compositionally biased region" description="Low complexity" evidence="4">
    <location>
        <begin position="612"/>
        <end position="623"/>
    </location>
</feature>
<evidence type="ECO:0000259" key="7">
    <source>
        <dbReference type="PROSITE" id="PS50238"/>
    </source>
</evidence>
<feature type="compositionally biased region" description="Low complexity" evidence="4">
    <location>
        <begin position="778"/>
        <end position="790"/>
    </location>
</feature>
<dbReference type="Gene3D" id="1.20.1270.60">
    <property type="entry name" value="Arfaptin homology (AH) domain/BAR domain"/>
    <property type="match status" value="1"/>
</dbReference>
<feature type="compositionally biased region" description="Polar residues" evidence="4">
    <location>
        <begin position="763"/>
        <end position="777"/>
    </location>
</feature>
<dbReference type="CDD" id="cd01249">
    <property type="entry name" value="BAR-PH_GRAF_family"/>
    <property type="match status" value="1"/>
</dbReference>
<comment type="caution">
    <text evidence="8">The sequence shown here is derived from an EMBL/GenBank/DDBJ whole genome shotgun (WGS) entry which is preliminary data.</text>
</comment>
<evidence type="ECO:0000313" key="8">
    <source>
        <dbReference type="EMBL" id="GAV02294.1"/>
    </source>
</evidence>
<evidence type="ECO:0000256" key="2">
    <source>
        <dbReference type="ARBA" id="ARBA00022468"/>
    </source>
</evidence>
<dbReference type="InterPro" id="IPR001849">
    <property type="entry name" value="PH_domain"/>
</dbReference>
<proteinExistence type="predicted"/>
<feature type="compositionally biased region" description="Basic and acidic residues" evidence="4">
    <location>
        <begin position="746"/>
        <end position="755"/>
    </location>
</feature>
<dbReference type="Proteomes" id="UP000186922">
    <property type="component" value="Unassembled WGS sequence"/>
</dbReference>
<dbReference type="FunFam" id="1.20.1270.60:FF:000001">
    <property type="entry name" value="Rho GTPase-activating protein 26"/>
    <property type="match status" value="1"/>
</dbReference>
<dbReference type="InterPro" id="IPR027267">
    <property type="entry name" value="AH/BAR_dom_sf"/>
</dbReference>
<accession>A0A1D1VTK5</accession>
<dbReference type="SMART" id="SM00233">
    <property type="entry name" value="PH"/>
    <property type="match status" value="1"/>
</dbReference>
<evidence type="ECO:0000259" key="5">
    <source>
        <dbReference type="PROSITE" id="PS50002"/>
    </source>
</evidence>
<dbReference type="Gene3D" id="2.30.29.30">
    <property type="entry name" value="Pleckstrin-homology domain (PH domain)/Phosphotyrosine-binding domain (PTB)"/>
    <property type="match status" value="1"/>
</dbReference>
<dbReference type="EMBL" id="BDGG01000008">
    <property type="protein sequence ID" value="GAV02294.1"/>
    <property type="molecule type" value="Genomic_DNA"/>
</dbReference>
<dbReference type="SUPFAM" id="SSF103657">
    <property type="entry name" value="BAR/IMD domain-like"/>
    <property type="match status" value="1"/>
</dbReference>